<evidence type="ECO:0000313" key="1">
    <source>
        <dbReference type="EMBL" id="MPC88399.1"/>
    </source>
</evidence>
<name>A0A5B7J1D9_PORTR</name>
<sequence length="156" mass="17538">MAFVFLNRFLDLCEAIEEGSLDSLDHTDFIDTDIPYEIPLPDTLSIPEPLREEAKEWVLAVSMDQQVEQVLPMDERMVYEASLMGSDGTSAPPCVISGYPVIRNRLDLKRGQAANKEDWNKLVMATKMASTPECQDVLKFITAWCGGLPTMGYNFQ</sequence>
<dbReference type="OrthoDB" id="2186662at2759"/>
<keyword evidence="1" id="KW-0282">Flagellum</keyword>
<reference evidence="1 2" key="1">
    <citation type="submission" date="2019-05" db="EMBL/GenBank/DDBJ databases">
        <title>Another draft genome of Portunus trituberculatus and its Hox gene families provides insights of decapod evolution.</title>
        <authorList>
            <person name="Jeong J.-H."/>
            <person name="Song I."/>
            <person name="Kim S."/>
            <person name="Choi T."/>
            <person name="Kim D."/>
            <person name="Ryu S."/>
            <person name="Kim W."/>
        </authorList>
    </citation>
    <scope>NUCLEOTIDE SEQUENCE [LARGE SCALE GENOMIC DNA]</scope>
    <source>
        <tissue evidence="1">Muscle</tissue>
    </source>
</reference>
<keyword evidence="1" id="KW-0966">Cell projection</keyword>
<evidence type="ECO:0000313" key="2">
    <source>
        <dbReference type="Proteomes" id="UP000324222"/>
    </source>
</evidence>
<accession>A0A5B7J1D9</accession>
<dbReference type="AlphaFoldDB" id="A0A5B7J1D9"/>
<gene>
    <name evidence="1" type="primary">ift172_1</name>
    <name evidence="1" type="ORF">E2C01_083301</name>
</gene>
<organism evidence="1 2">
    <name type="scientific">Portunus trituberculatus</name>
    <name type="common">Swimming crab</name>
    <name type="synonym">Neptunus trituberculatus</name>
    <dbReference type="NCBI Taxonomy" id="210409"/>
    <lineage>
        <taxon>Eukaryota</taxon>
        <taxon>Metazoa</taxon>
        <taxon>Ecdysozoa</taxon>
        <taxon>Arthropoda</taxon>
        <taxon>Crustacea</taxon>
        <taxon>Multicrustacea</taxon>
        <taxon>Malacostraca</taxon>
        <taxon>Eumalacostraca</taxon>
        <taxon>Eucarida</taxon>
        <taxon>Decapoda</taxon>
        <taxon>Pleocyemata</taxon>
        <taxon>Brachyura</taxon>
        <taxon>Eubrachyura</taxon>
        <taxon>Portunoidea</taxon>
        <taxon>Portunidae</taxon>
        <taxon>Portuninae</taxon>
        <taxon>Portunus</taxon>
    </lineage>
</organism>
<protein>
    <submittedName>
        <fullName evidence="1">Intraflagellar transport protein 172</fullName>
    </submittedName>
</protein>
<comment type="caution">
    <text evidence="1">The sequence shown here is derived from an EMBL/GenBank/DDBJ whole genome shotgun (WGS) entry which is preliminary data.</text>
</comment>
<proteinExistence type="predicted"/>
<dbReference type="Proteomes" id="UP000324222">
    <property type="component" value="Unassembled WGS sequence"/>
</dbReference>
<keyword evidence="1" id="KW-0969">Cilium</keyword>
<keyword evidence="2" id="KW-1185">Reference proteome</keyword>
<dbReference type="EMBL" id="VSRR010077684">
    <property type="protein sequence ID" value="MPC88399.1"/>
    <property type="molecule type" value="Genomic_DNA"/>
</dbReference>